<gene>
    <name evidence="8" type="ORF">ACH5RR_000184</name>
</gene>
<reference evidence="8 9" key="1">
    <citation type="submission" date="2024-11" db="EMBL/GenBank/DDBJ databases">
        <title>A near-complete genome assembly of Cinchona calisaya.</title>
        <authorList>
            <person name="Lian D.C."/>
            <person name="Zhao X.W."/>
            <person name="Wei L."/>
        </authorList>
    </citation>
    <scope>NUCLEOTIDE SEQUENCE [LARGE SCALE GENOMIC DNA]</scope>
    <source>
        <tissue evidence="8">Nenye</tissue>
    </source>
</reference>
<feature type="region of interest" description="Disordered" evidence="6">
    <location>
        <begin position="1934"/>
        <end position="1976"/>
    </location>
</feature>
<keyword evidence="4" id="KW-0804">Transcription</keyword>
<protein>
    <recommendedName>
        <fullName evidence="7">Mediator complex subunit Med12 domain-containing protein</fullName>
    </recommendedName>
</protein>
<accession>A0ABD3B0C8</accession>
<proteinExistence type="inferred from homology"/>
<evidence type="ECO:0000256" key="5">
    <source>
        <dbReference type="ARBA" id="ARBA00023242"/>
    </source>
</evidence>
<evidence type="ECO:0000256" key="1">
    <source>
        <dbReference type="ARBA" id="ARBA00004123"/>
    </source>
</evidence>
<feature type="compositionally biased region" description="Polar residues" evidence="6">
    <location>
        <begin position="25"/>
        <end position="36"/>
    </location>
</feature>
<keyword evidence="3" id="KW-0805">Transcription regulation</keyword>
<feature type="region of interest" description="Disordered" evidence="6">
    <location>
        <begin position="925"/>
        <end position="948"/>
    </location>
</feature>
<dbReference type="PANTHER" id="PTHR46567">
    <property type="entry name" value="MEDIATOR OF RNA POLYMERASE II TRANSCRIPTION SUBUNIT 12"/>
    <property type="match status" value="1"/>
</dbReference>
<feature type="region of interest" description="Disordered" evidence="6">
    <location>
        <begin position="1"/>
        <end position="42"/>
    </location>
</feature>
<feature type="non-terminal residue" evidence="8">
    <location>
        <position position="2110"/>
    </location>
</feature>
<evidence type="ECO:0000256" key="3">
    <source>
        <dbReference type="ARBA" id="ARBA00023015"/>
    </source>
</evidence>
<feature type="compositionally biased region" description="Polar residues" evidence="6">
    <location>
        <begin position="1934"/>
        <end position="1948"/>
    </location>
</feature>
<feature type="compositionally biased region" description="Low complexity" evidence="6">
    <location>
        <begin position="1960"/>
        <end position="1969"/>
    </location>
</feature>
<evidence type="ECO:0000256" key="6">
    <source>
        <dbReference type="SAM" id="MobiDB-lite"/>
    </source>
</evidence>
<sequence>MQRYHASSCTSAVNNSAIGRDTSRAESSSIQPNISLNPRRPLPLTPYKLRCDKESLNSRLGPPDFHLQTPTCPEESLTRDYAQSGYKETVEGLEEAREISLSQIPTFTKPDILVKCKESIRKYHRAINASRAQKRKAGQVYGVPLSGSLLTKPGIFPEQRPCGEEFRKKWIEGLSQQHKRLRSLVDHVPHGYRRKSLFEVLIRNNVPLLRATWFVKVTYLNQVRPGSSNLSSGVPDKTQFSRSEQWTKDVIDYLQVLLDEFVSKNNFHSTVHGRRSPQMVYVGCVQHQSDATSTSTSTDADEPSLHFKWWYVVRLLHWHHAEGLIIPSLIVDWVFNQLQEKESLGILQLLLPVIYGVIETVVLCQTYVRTLVGTAMRFIQEPSPGGSDLVDNSRRAYTMSALVEMLRYLILAVPDSFVALDYFPLPYCLVNHVVNDGNFLLKTAEDGSKIKTGPLEVTCLQRDKGAEVHPDSLSIGRIVSSIHKRTENLAISAGPGHPGQNAAKALQALDKSLIHGDVCVAYKLLENIGDRAVDERWIAEVSSCLRSSLKYIGSLTLSFISSIFFICEWATCDFRDFRTGPPSGQKFTGRKDFSQIYIATRILQLKRREMQSSSQGKNESTPLAKDPDLLNKYPGRIAVGSACDLKYTSKSGKIRNLSNMFESPSPLHDIIVCWIDQHEVQNREGVKRLQLLIMELIRAGIFYPQAYVRQLIVSGIMDRNGVSVDLERRKRHYRILKQLPGSYVRCALEEAQILEGKILLEVMNIYSNERRLVLHGLLDPHKSSGGSRPKQNRCSNSGGGSASPSSTDKWRSFQALSSLTAKNVDRVDELEDLKASILVLLQLPGSSLASDTGLEDFVPSVKRSTGLSIVNKMDIGEGTPGCEECRRVKRQKASEDGSSYLQGYSANALDDEDIWWVRRGPKSLESYKVDPPPKQAKQSGRGRQKGVRKMQSLAQLAAARIEGSQGASTSHVCDNRVNCPHHRTGVDGDAPKSVDGINMPYGGDIVSIGEVLKKMRLVEKRTVMIWLITVVKHLVEEAEKTAAKVGQYGRPYSASDDGNSVRWRLGEDEVSMILYLMDVSNELVPAAKFLLWLLPKVLSSPAASIHGGRNILMLPRNAENLVCEVGEAFLVSSIRRYENIIAAADLVPETLTAAMHRVVATMASTGRVSGSSALVYARNLLKKYGNVASVIDWEKNVKSSYDKRLVSELESGRLPDGEFGFPLGVPAGVEDLDDFFRQKISSLSSLRLSSRVAVTMREIVHSQVNDVYNCFCGKERKFFVQGTVKIPGLEKLDDGYQIAQQIVMRLMDCMRQTGGAAQEGDPTLVSSAISAIVGNVGQVIAKNLDLTSSNHLNFQSITSSMHFAQRILRIHINCLCLLKDALGERQSRVFEVALATEATAALAQVSLPGKAPRTQFHQSPESHDSSSYEALNSSVKSILGRSAKITGAISALLVGALLQGVSSLERMVTLFRLREGLDPIQFARSLKSNSNGNARSIGALKPDNLVEFSTHWFRVLVGNCRTISDGFIVDLLGEASIVALLRMQRTLPLNLVFPPAYSIFACVIWKGFIFSPGVGLRDDFQQLYQSLTLAIGDALKHLPFRDVCLRDTHGLYDLIAADTIDSEFAALLETNVADMLFKFMAFVPLRARLFLNALIDCKMPHPVLKPEDGDRILWQNYQKKNFFEEKDAKLVDKLVSVLDTLQPAKFHWQWVELRLLLNEQNLVDKLDSEVHLVEAMRSVSPNADKVAASDKESNFVELILIRLLARPDAASLFSELVHLFGRSLEDKMLMQTKWLLAGNDVLFGRKSIRQRLINSAEKKHLSTKLQFWKPWGWCNLNSDPTRIKRSKRKFEVTSLEEGEVVDEGSDMRCPGRGSSQVVDVEGFIVSQQHVTERAFTELVLPCVDQGSDDSRNTFASDMIKQMNSIEQQINALSRGAVTSGTESPATKASSRKGMRGGSPGARRPAGPADGVPPSPGALRASLSLRLQFLLRLLPIMCTDGEPSGRSMRHSLASVILRLLGSRVVHEDAGYTITSAFSSSKRDVESVTEASATASVVLSGKSLFDCLLLLLHGLLSSSRPSWLKLKSSSKSNTECGKDFCVFDREVAENLQ</sequence>
<evidence type="ECO:0000256" key="2">
    <source>
        <dbReference type="ARBA" id="ARBA00010289"/>
    </source>
</evidence>
<feature type="region of interest" description="Disordered" evidence="6">
    <location>
        <begin position="607"/>
        <end position="629"/>
    </location>
</feature>
<comment type="similarity">
    <text evidence="2">Belongs to the Mediator complex subunit 12 family.</text>
</comment>
<dbReference type="GO" id="GO:0005634">
    <property type="term" value="C:nucleus"/>
    <property type="evidence" value="ECO:0007669"/>
    <property type="project" value="UniProtKB-SubCell"/>
</dbReference>
<keyword evidence="5" id="KW-0539">Nucleus</keyword>
<evidence type="ECO:0000259" key="7">
    <source>
        <dbReference type="SMART" id="SM01281"/>
    </source>
</evidence>
<dbReference type="EMBL" id="JBJUIK010000001">
    <property type="protein sequence ID" value="KAL3536818.1"/>
    <property type="molecule type" value="Genomic_DNA"/>
</dbReference>
<evidence type="ECO:0000313" key="8">
    <source>
        <dbReference type="EMBL" id="KAL3536818.1"/>
    </source>
</evidence>
<evidence type="ECO:0000313" key="9">
    <source>
        <dbReference type="Proteomes" id="UP001630127"/>
    </source>
</evidence>
<keyword evidence="9" id="KW-1185">Reference proteome</keyword>
<feature type="domain" description="Mediator complex subunit Med12" evidence="7">
    <location>
        <begin position="155"/>
        <end position="216"/>
    </location>
</feature>
<dbReference type="InterPro" id="IPR019035">
    <property type="entry name" value="Mediator_Med12"/>
</dbReference>
<dbReference type="PANTHER" id="PTHR46567:SF1">
    <property type="entry name" value="MEDIATOR OF RNA POLYMERASE II TRANSCRIPTION SUBUNIT 12"/>
    <property type="match status" value="1"/>
</dbReference>
<dbReference type="Pfam" id="PF09497">
    <property type="entry name" value="Med12"/>
    <property type="match status" value="1"/>
</dbReference>
<feature type="compositionally biased region" description="Polar residues" evidence="6">
    <location>
        <begin position="611"/>
        <end position="621"/>
    </location>
</feature>
<organism evidence="8 9">
    <name type="scientific">Cinchona calisaya</name>
    <dbReference type="NCBI Taxonomy" id="153742"/>
    <lineage>
        <taxon>Eukaryota</taxon>
        <taxon>Viridiplantae</taxon>
        <taxon>Streptophyta</taxon>
        <taxon>Embryophyta</taxon>
        <taxon>Tracheophyta</taxon>
        <taxon>Spermatophyta</taxon>
        <taxon>Magnoliopsida</taxon>
        <taxon>eudicotyledons</taxon>
        <taxon>Gunneridae</taxon>
        <taxon>Pentapetalae</taxon>
        <taxon>asterids</taxon>
        <taxon>lamiids</taxon>
        <taxon>Gentianales</taxon>
        <taxon>Rubiaceae</taxon>
        <taxon>Cinchonoideae</taxon>
        <taxon>Cinchoneae</taxon>
        <taxon>Cinchona</taxon>
    </lineage>
</organism>
<feature type="region of interest" description="Disordered" evidence="6">
    <location>
        <begin position="782"/>
        <end position="808"/>
    </location>
</feature>
<evidence type="ECO:0000256" key="4">
    <source>
        <dbReference type="ARBA" id="ARBA00023163"/>
    </source>
</evidence>
<comment type="caution">
    <text evidence="8">The sequence shown here is derived from an EMBL/GenBank/DDBJ whole genome shotgun (WGS) entry which is preliminary data.</text>
</comment>
<dbReference type="Proteomes" id="UP001630127">
    <property type="component" value="Unassembled WGS sequence"/>
</dbReference>
<dbReference type="SMART" id="SM01281">
    <property type="entry name" value="Med12"/>
    <property type="match status" value="1"/>
</dbReference>
<comment type="subcellular location">
    <subcellularLocation>
        <location evidence="1">Nucleus</location>
    </subcellularLocation>
</comment>
<name>A0ABD3B0C8_9GENT</name>
<feature type="compositionally biased region" description="Polar residues" evidence="6">
    <location>
        <begin position="1"/>
        <end position="17"/>
    </location>
</feature>